<sequence>MYFTALAQHSSQRIIVGADPTDLQFFCAHASLSPREMKDEGLTARQSAASSLPLAAGAQAYPCHD</sequence>
<dbReference type="EMBL" id="BQXU01000013">
    <property type="protein sequence ID" value="GKT45773.1"/>
    <property type="molecule type" value="Genomic_DNA"/>
</dbReference>
<name>A0AA37P232_9PEZI</name>
<comment type="caution">
    <text evidence="1">The sequence shown here is derived from an EMBL/GenBank/DDBJ whole genome shotgun (WGS) entry which is preliminary data.</text>
</comment>
<reference evidence="1 2" key="1">
    <citation type="submission" date="2022-03" db="EMBL/GenBank/DDBJ databases">
        <title>Genome data of Colletotrichum spp.</title>
        <authorList>
            <person name="Utami Y.D."/>
            <person name="Hiruma K."/>
        </authorList>
    </citation>
    <scope>NUCLEOTIDE SEQUENCE [LARGE SCALE GENOMIC DNA]</scope>
    <source>
        <strain evidence="1 2">MAFF 239500</strain>
    </source>
</reference>
<dbReference type="AlphaFoldDB" id="A0AA37P232"/>
<proteinExistence type="predicted"/>
<evidence type="ECO:0000313" key="1">
    <source>
        <dbReference type="EMBL" id="GKT45773.1"/>
    </source>
</evidence>
<keyword evidence="2" id="KW-1185">Reference proteome</keyword>
<dbReference type="Proteomes" id="UP001055115">
    <property type="component" value="Unassembled WGS sequence"/>
</dbReference>
<evidence type="ECO:0000313" key="2">
    <source>
        <dbReference type="Proteomes" id="UP001055115"/>
    </source>
</evidence>
<dbReference type="GeneID" id="73326756"/>
<organism evidence="1 2">
    <name type="scientific">Colletotrichum spaethianum</name>
    <dbReference type="NCBI Taxonomy" id="700344"/>
    <lineage>
        <taxon>Eukaryota</taxon>
        <taxon>Fungi</taxon>
        <taxon>Dikarya</taxon>
        <taxon>Ascomycota</taxon>
        <taxon>Pezizomycotina</taxon>
        <taxon>Sordariomycetes</taxon>
        <taxon>Hypocreomycetidae</taxon>
        <taxon>Glomerellales</taxon>
        <taxon>Glomerellaceae</taxon>
        <taxon>Colletotrichum</taxon>
        <taxon>Colletotrichum spaethianum species complex</taxon>
    </lineage>
</organism>
<protein>
    <submittedName>
        <fullName evidence="1">Uncharacterized protein</fullName>
    </submittedName>
</protein>
<gene>
    <name evidence="1" type="ORF">ColSpa_05954</name>
</gene>
<accession>A0AA37P232</accession>
<dbReference type="RefSeq" id="XP_049128123.1">
    <property type="nucleotide sequence ID" value="XM_049272166.1"/>
</dbReference>